<feature type="non-terminal residue" evidence="4">
    <location>
        <position position="215"/>
    </location>
</feature>
<evidence type="ECO:0000313" key="5">
    <source>
        <dbReference type="EMBL" id="OJZ79506.1"/>
    </source>
</evidence>
<proteinExistence type="predicted"/>
<evidence type="ECO:0000313" key="2">
    <source>
        <dbReference type="EMBL" id="OJZ79503.1"/>
    </source>
</evidence>
<evidence type="ECO:0000313" key="6">
    <source>
        <dbReference type="Proteomes" id="UP000184063"/>
    </source>
</evidence>
<sequence>FARMPPKASRGTKSTDVPFQISTRNHTYAQETPISTDQFSNDSADEARSDEEPSIMEEMRASLLRQIREEIAQQLRDEIKPKNEILHTRILQTIASHVRETISWEDSTLAAEIWARITSTYGLSAAEERIMTVKALLDINPQDNYPAMIRDFQRLTAKLRRMNLSFDDMIHDIFICSLGQWNQNFIRTQLDEFYSCGQGPIKNLDIATLADQLVA</sequence>
<evidence type="ECO:0000313" key="3">
    <source>
        <dbReference type="EMBL" id="OJZ79504.1"/>
    </source>
</evidence>
<dbReference type="EMBL" id="KV878307">
    <property type="protein sequence ID" value="OJZ79505.1"/>
    <property type="molecule type" value="Genomic_DNA"/>
</dbReference>
<dbReference type="VEuPathDB" id="FungiDB:ASPFODRAFT_99194"/>
<feature type="compositionally biased region" description="Polar residues" evidence="1">
    <location>
        <begin position="11"/>
        <end position="42"/>
    </location>
</feature>
<feature type="non-terminal residue" evidence="4">
    <location>
        <position position="1"/>
    </location>
</feature>
<protein>
    <submittedName>
        <fullName evidence="4">Uncharacterized protein</fullName>
    </submittedName>
</protein>
<dbReference type="EMBL" id="KV878309">
    <property type="protein sequence ID" value="OJZ79503.1"/>
    <property type="molecule type" value="Genomic_DNA"/>
</dbReference>
<dbReference type="VEuPathDB" id="FungiDB:ASPFODRAFT_99992"/>
<dbReference type="EMBL" id="KV878308">
    <property type="protein sequence ID" value="OJZ79504.1"/>
    <property type="molecule type" value="Genomic_DNA"/>
</dbReference>
<dbReference type="VEuPathDB" id="FungiDB:ASPFODRAFT_97585"/>
<feature type="region of interest" description="Disordered" evidence="1">
    <location>
        <begin position="1"/>
        <end position="54"/>
    </location>
</feature>
<evidence type="ECO:0000313" key="4">
    <source>
        <dbReference type="EMBL" id="OJZ79505.1"/>
    </source>
</evidence>
<accession>A0A1M3SYF3</accession>
<organism evidence="4 6">
    <name type="scientific">Aspergillus luchuensis (strain CBS 106.47)</name>
    <dbReference type="NCBI Taxonomy" id="1137211"/>
    <lineage>
        <taxon>Eukaryota</taxon>
        <taxon>Fungi</taxon>
        <taxon>Dikarya</taxon>
        <taxon>Ascomycota</taxon>
        <taxon>Pezizomycotina</taxon>
        <taxon>Eurotiomycetes</taxon>
        <taxon>Eurotiomycetidae</taxon>
        <taxon>Eurotiales</taxon>
        <taxon>Aspergillaceae</taxon>
        <taxon>Aspergillus</taxon>
        <taxon>Aspergillus subgen. Circumdati</taxon>
    </lineage>
</organism>
<dbReference type="EMBL" id="KV878306">
    <property type="protein sequence ID" value="OJZ79506.1"/>
    <property type="molecule type" value="Genomic_DNA"/>
</dbReference>
<dbReference type="Proteomes" id="UP000184063">
    <property type="component" value="Unassembled WGS sequence"/>
</dbReference>
<dbReference type="AlphaFoldDB" id="A0A1M3SYF3"/>
<gene>
    <name evidence="3" type="ORF">ASPFODRAFT_97096</name>
    <name evidence="4" type="ORF">ASPFODRAFT_97585</name>
    <name evidence="5" type="ORF">ASPFODRAFT_99194</name>
    <name evidence="2" type="ORF">ASPFODRAFT_99992</name>
</gene>
<reference evidence="6" key="2">
    <citation type="journal article" date="2017" name="Genome Biol.">
        <title>Comparative genomics reveals high biological diversity and specific adaptations in the industrially and medically important fungal genus Aspergillus.</title>
        <authorList>
            <person name="de Vries R.P."/>
            <person name="Riley R."/>
            <person name="Wiebenga A."/>
            <person name="Aguilar-Osorio G."/>
            <person name="Amillis S."/>
            <person name="Uchima C.A."/>
            <person name="Anderluh G."/>
            <person name="Asadollahi M."/>
            <person name="Askin M."/>
            <person name="Barry K."/>
            <person name="Battaglia E."/>
            <person name="Bayram O."/>
            <person name="Benocci T."/>
            <person name="Braus-Stromeyer S.A."/>
            <person name="Caldana C."/>
            <person name="Canovas D."/>
            <person name="Cerqueira G.C."/>
            <person name="Chen F."/>
            <person name="Chen W."/>
            <person name="Choi C."/>
            <person name="Clum A."/>
            <person name="Dos Santos R.A."/>
            <person name="Damasio A.R."/>
            <person name="Diallinas G."/>
            <person name="Emri T."/>
            <person name="Fekete E."/>
            <person name="Flipphi M."/>
            <person name="Freyberg S."/>
            <person name="Gallo A."/>
            <person name="Gournas C."/>
            <person name="Habgood R."/>
            <person name="Hainaut M."/>
            <person name="Harispe M.L."/>
            <person name="Henrissat B."/>
            <person name="Hilden K.S."/>
            <person name="Hope R."/>
            <person name="Hossain A."/>
            <person name="Karabika E."/>
            <person name="Karaffa L."/>
            <person name="Karanyi Z."/>
            <person name="Krasevec N."/>
            <person name="Kuo A."/>
            <person name="Kusch H."/>
            <person name="LaButti K."/>
            <person name="Lagendijk E.L."/>
            <person name="Lapidus A."/>
            <person name="Levasseur A."/>
            <person name="Lindquist E."/>
            <person name="Lipzen A."/>
            <person name="Logrieco A.F."/>
            <person name="MacCabe A."/>
            <person name="Maekelae M.R."/>
            <person name="Malavazi I."/>
            <person name="Melin P."/>
            <person name="Meyer V."/>
            <person name="Mielnichuk N."/>
            <person name="Miskei M."/>
            <person name="Molnar A.P."/>
            <person name="Mule G."/>
            <person name="Ngan C.Y."/>
            <person name="Orejas M."/>
            <person name="Orosz E."/>
            <person name="Ouedraogo J.P."/>
            <person name="Overkamp K.M."/>
            <person name="Park H.-S."/>
            <person name="Perrone G."/>
            <person name="Piumi F."/>
            <person name="Punt P.J."/>
            <person name="Ram A.F."/>
            <person name="Ramon A."/>
            <person name="Rauscher S."/>
            <person name="Record E."/>
            <person name="Riano-Pachon D.M."/>
            <person name="Robert V."/>
            <person name="Roehrig J."/>
            <person name="Ruller R."/>
            <person name="Salamov A."/>
            <person name="Salih N.S."/>
            <person name="Samson R.A."/>
            <person name="Sandor E."/>
            <person name="Sanguinetti M."/>
            <person name="Schuetze T."/>
            <person name="Sepcic K."/>
            <person name="Shelest E."/>
            <person name="Sherlock G."/>
            <person name="Sophianopoulou V."/>
            <person name="Squina F.M."/>
            <person name="Sun H."/>
            <person name="Susca A."/>
            <person name="Todd R.B."/>
            <person name="Tsang A."/>
            <person name="Unkles S.E."/>
            <person name="van de Wiele N."/>
            <person name="van Rossen-Uffink D."/>
            <person name="Oliveira J.V."/>
            <person name="Vesth T.C."/>
            <person name="Visser J."/>
            <person name="Yu J.-H."/>
            <person name="Zhou M."/>
            <person name="Andersen M.R."/>
            <person name="Archer D.B."/>
            <person name="Baker S.E."/>
            <person name="Benoit I."/>
            <person name="Brakhage A.A."/>
            <person name="Braus G.H."/>
            <person name="Fischer R."/>
            <person name="Frisvad J.C."/>
            <person name="Goldman G.H."/>
            <person name="Houbraken J."/>
            <person name="Oakley B."/>
            <person name="Pocsi I."/>
            <person name="Scazzocchio C."/>
            <person name="Seiboth B."/>
            <person name="vanKuyk P.A."/>
            <person name="Wortman J."/>
            <person name="Dyer P.S."/>
            <person name="Grigoriev I.V."/>
        </authorList>
    </citation>
    <scope>NUCLEOTIDE SEQUENCE [LARGE SCALE GENOMIC DNA]</scope>
    <source>
        <strain evidence="6">CBS 106.47</strain>
    </source>
</reference>
<evidence type="ECO:0000256" key="1">
    <source>
        <dbReference type="SAM" id="MobiDB-lite"/>
    </source>
</evidence>
<dbReference type="VEuPathDB" id="FungiDB:ASPFODRAFT_97096"/>
<dbReference type="OrthoDB" id="4508254at2759"/>
<name>A0A1M3SYF3_ASPLC</name>
<reference evidence="4" key="1">
    <citation type="submission" date="2016-11" db="EMBL/GenBank/DDBJ databases">
        <title>Genomic diversity in the industrially and medically important fungal genus Aspergillus.</title>
        <authorList>
            <consortium name="DOE Joint Genome Institute"/>
            <person name="Riley R."/>
            <person name="Labutti K."/>
            <person name="Clum A."/>
            <person name="Sun H."/>
            <person name="Wiebenga A."/>
            <person name="De Vries R.P."/>
            <person name="Grigoriev I.V."/>
        </authorList>
    </citation>
    <scope>NUCLEOTIDE SEQUENCE [LARGE SCALE GENOMIC DNA]</scope>
    <source>
        <strain evidence="4">CBS 106.47</strain>
    </source>
</reference>